<evidence type="ECO:0000313" key="2">
    <source>
        <dbReference type="Proteomes" id="UP000826722"/>
    </source>
</evidence>
<dbReference type="KEGG" id="mpau:ZMTM_24580"/>
<evidence type="ECO:0000313" key="1">
    <source>
        <dbReference type="EMBL" id="BCM26199.1"/>
    </source>
</evidence>
<dbReference type="SUPFAM" id="SSF52540">
    <property type="entry name" value="P-loop containing nucleoside triphosphate hydrolases"/>
    <property type="match status" value="1"/>
</dbReference>
<name>A0A8D5GG98_9PROT</name>
<sequence length="235" mass="26707">MWNSRGSENEKTERLIILLKRTGTTMVIIEEFQHFYDKTSHKIQHHVADWLKILVDRARLGLVVSGLPECTAVISQNEQLSGRFSGAIEMPRFDWTEVSHNNDFKLILGAFRDALPTYGFPDLSSENMVFRFYCATGGLIGYMVKIFKETLLKAEAEGRMSVSLGDLAIGYQDAIWQCRQRTIFNPFLVDFDPTPSPYILDLAREVGTKETQMEPQVQYANYKPAEITAAEALAK</sequence>
<accession>A0A8D5GG98</accession>
<keyword evidence="2" id="KW-1185">Reference proteome</keyword>
<evidence type="ECO:0008006" key="3">
    <source>
        <dbReference type="Google" id="ProtNLM"/>
    </source>
</evidence>
<proteinExistence type="predicted"/>
<reference evidence="1" key="1">
    <citation type="journal article" date="2021" name="Arch. Microbiol.">
        <title>Methyloradius palustris gen. nov., sp. nov., a methanol-oxidizing bacterium isolated from snow.</title>
        <authorList>
            <person name="Miyadera T."/>
            <person name="Kojima H."/>
            <person name="Fukui M."/>
        </authorList>
    </citation>
    <scope>NUCLEOTIDE SEQUENCE</scope>
    <source>
        <strain evidence="1">Zm11</strain>
    </source>
</reference>
<organism evidence="1 2">
    <name type="scientific">Methyloradius palustris</name>
    <dbReference type="NCBI Taxonomy" id="2778876"/>
    <lineage>
        <taxon>Bacteria</taxon>
        <taxon>Pseudomonadati</taxon>
        <taxon>Pseudomonadota</taxon>
        <taxon>Betaproteobacteria</taxon>
        <taxon>Nitrosomonadales</taxon>
        <taxon>Methylophilaceae</taxon>
        <taxon>Methyloradius</taxon>
    </lineage>
</organism>
<dbReference type="InterPro" id="IPR027417">
    <property type="entry name" value="P-loop_NTPase"/>
</dbReference>
<dbReference type="InterPro" id="IPR008868">
    <property type="entry name" value="TniB"/>
</dbReference>
<dbReference type="Proteomes" id="UP000826722">
    <property type="component" value="Chromosome"/>
</dbReference>
<dbReference type="EMBL" id="AP024110">
    <property type="protein sequence ID" value="BCM26199.1"/>
    <property type="molecule type" value="Genomic_DNA"/>
</dbReference>
<gene>
    <name evidence="1" type="ORF">ZMTM_24580</name>
</gene>
<dbReference type="Pfam" id="PF05621">
    <property type="entry name" value="TniB"/>
    <property type="match status" value="1"/>
</dbReference>
<protein>
    <recommendedName>
        <fullName evidence="3">Transposition helper protein</fullName>
    </recommendedName>
</protein>
<dbReference type="AlphaFoldDB" id="A0A8D5GG98"/>